<evidence type="ECO:0000256" key="2">
    <source>
        <dbReference type="ARBA" id="ARBA00004141"/>
    </source>
</evidence>
<feature type="domain" description="Peptidase M50" evidence="13">
    <location>
        <begin position="64"/>
        <end position="137"/>
    </location>
</feature>
<evidence type="ECO:0000256" key="7">
    <source>
        <dbReference type="ARBA" id="ARBA00022801"/>
    </source>
</evidence>
<dbReference type="AlphaFoldDB" id="A0A7W9W8R9"/>
<comment type="similarity">
    <text evidence="3">Belongs to the peptidase M50B family.</text>
</comment>
<reference evidence="14 15" key="1">
    <citation type="submission" date="2020-08" db="EMBL/GenBank/DDBJ databases">
        <title>Genomic Encyclopedia of Type Strains, Phase IV (KMG-IV): sequencing the most valuable type-strain genomes for metagenomic binning, comparative biology and taxonomic classification.</title>
        <authorList>
            <person name="Goeker M."/>
        </authorList>
    </citation>
    <scope>NUCLEOTIDE SEQUENCE [LARGE SCALE GENOMIC DNA]</scope>
    <source>
        <strain evidence="14 15">DSM 23562</strain>
    </source>
</reference>
<organism evidence="14 15">
    <name type="scientific">Armatimonas rosea</name>
    <dbReference type="NCBI Taxonomy" id="685828"/>
    <lineage>
        <taxon>Bacteria</taxon>
        <taxon>Bacillati</taxon>
        <taxon>Armatimonadota</taxon>
        <taxon>Armatimonadia</taxon>
        <taxon>Armatimonadales</taxon>
        <taxon>Armatimonadaceae</taxon>
        <taxon>Armatimonas</taxon>
    </lineage>
</organism>
<keyword evidence="7" id="KW-0378">Hydrolase</keyword>
<keyword evidence="5 12" id="KW-0812">Transmembrane</keyword>
<dbReference type="PANTHER" id="PTHR39188">
    <property type="entry name" value="MEMBRANE-ASSOCIATED ZINC METALLOPROTEASE M50B"/>
    <property type="match status" value="1"/>
</dbReference>
<dbReference type="Proteomes" id="UP000520814">
    <property type="component" value="Unassembled WGS sequence"/>
</dbReference>
<keyword evidence="4 14" id="KW-0645">Protease</keyword>
<comment type="subcellular location">
    <subcellularLocation>
        <location evidence="2">Membrane</location>
        <topology evidence="2">Multi-pass membrane protein</topology>
    </subcellularLocation>
</comment>
<keyword evidence="9 12" id="KW-1133">Transmembrane helix</keyword>
<accession>A0A7W9W8R9</accession>
<evidence type="ECO:0000256" key="4">
    <source>
        <dbReference type="ARBA" id="ARBA00022670"/>
    </source>
</evidence>
<sequence>MPTKFDLGDESLQVTARPAQERRIKVAPDPGDAARLRATLPGTLLSMGFTIWFYAQILHWGWYVAAGLVFSIFIHECGHALAARRYGLPYMGMRFIPLVGGVVFHQKGNTTVTEDAFIGIMGPVFGTLVAIACTIAYRLTGEPLWHGIAHLNYLMNALNLLIPAPPLDGHWLAAVFSGRSRATKQEKLKWALAWAGLGAFLIAGILLV</sequence>
<dbReference type="EMBL" id="JACHGW010000004">
    <property type="protein sequence ID" value="MBB6052531.1"/>
    <property type="molecule type" value="Genomic_DNA"/>
</dbReference>
<gene>
    <name evidence="14" type="ORF">HNQ39_004352</name>
</gene>
<evidence type="ECO:0000313" key="14">
    <source>
        <dbReference type="EMBL" id="MBB6052531.1"/>
    </source>
</evidence>
<name>A0A7W9W8R9_ARMRO</name>
<dbReference type="GO" id="GO:0006508">
    <property type="term" value="P:proteolysis"/>
    <property type="evidence" value="ECO:0007669"/>
    <property type="project" value="UniProtKB-KW"/>
</dbReference>
<dbReference type="Pfam" id="PF02163">
    <property type="entry name" value="Peptidase_M50"/>
    <property type="match status" value="1"/>
</dbReference>
<evidence type="ECO:0000256" key="12">
    <source>
        <dbReference type="SAM" id="Phobius"/>
    </source>
</evidence>
<evidence type="ECO:0000256" key="8">
    <source>
        <dbReference type="ARBA" id="ARBA00022833"/>
    </source>
</evidence>
<protein>
    <submittedName>
        <fullName evidence="14">Zn-dependent protease</fullName>
    </submittedName>
</protein>
<keyword evidence="8" id="KW-0862">Zinc</keyword>
<comment type="cofactor">
    <cofactor evidence="1">
        <name>Zn(2+)</name>
        <dbReference type="ChEBI" id="CHEBI:29105"/>
    </cofactor>
</comment>
<evidence type="ECO:0000313" key="15">
    <source>
        <dbReference type="Proteomes" id="UP000520814"/>
    </source>
</evidence>
<evidence type="ECO:0000256" key="10">
    <source>
        <dbReference type="ARBA" id="ARBA00023049"/>
    </source>
</evidence>
<evidence type="ECO:0000256" key="1">
    <source>
        <dbReference type="ARBA" id="ARBA00001947"/>
    </source>
</evidence>
<keyword evidence="10" id="KW-0482">Metalloprotease</keyword>
<keyword evidence="15" id="KW-1185">Reference proteome</keyword>
<dbReference type="GO" id="GO:0008237">
    <property type="term" value="F:metallopeptidase activity"/>
    <property type="evidence" value="ECO:0007669"/>
    <property type="project" value="UniProtKB-KW"/>
</dbReference>
<evidence type="ECO:0000256" key="9">
    <source>
        <dbReference type="ARBA" id="ARBA00022989"/>
    </source>
</evidence>
<evidence type="ECO:0000256" key="5">
    <source>
        <dbReference type="ARBA" id="ARBA00022692"/>
    </source>
</evidence>
<dbReference type="GO" id="GO:0046872">
    <property type="term" value="F:metal ion binding"/>
    <property type="evidence" value="ECO:0007669"/>
    <property type="project" value="UniProtKB-KW"/>
</dbReference>
<feature type="transmembrane region" description="Helical" evidence="12">
    <location>
        <begin position="86"/>
        <end position="104"/>
    </location>
</feature>
<dbReference type="RefSeq" id="WP_184201732.1">
    <property type="nucleotide sequence ID" value="NZ_JACHGW010000004.1"/>
</dbReference>
<evidence type="ECO:0000256" key="3">
    <source>
        <dbReference type="ARBA" id="ARBA00007931"/>
    </source>
</evidence>
<keyword evidence="6" id="KW-0479">Metal-binding</keyword>
<proteinExistence type="inferred from homology"/>
<evidence type="ECO:0000259" key="13">
    <source>
        <dbReference type="Pfam" id="PF02163"/>
    </source>
</evidence>
<evidence type="ECO:0000256" key="6">
    <source>
        <dbReference type="ARBA" id="ARBA00022723"/>
    </source>
</evidence>
<dbReference type="GO" id="GO:0016020">
    <property type="term" value="C:membrane"/>
    <property type="evidence" value="ECO:0007669"/>
    <property type="project" value="UniProtKB-SubCell"/>
</dbReference>
<feature type="transmembrane region" description="Helical" evidence="12">
    <location>
        <begin position="116"/>
        <end position="137"/>
    </location>
</feature>
<feature type="transmembrane region" description="Helical" evidence="12">
    <location>
        <begin position="51"/>
        <end position="74"/>
    </location>
</feature>
<feature type="transmembrane region" description="Helical" evidence="12">
    <location>
        <begin position="188"/>
        <end position="207"/>
    </location>
</feature>
<comment type="caution">
    <text evidence="14">The sequence shown here is derived from an EMBL/GenBank/DDBJ whole genome shotgun (WGS) entry which is preliminary data.</text>
</comment>
<dbReference type="PANTHER" id="PTHR39188:SF3">
    <property type="entry name" value="STAGE IV SPORULATION PROTEIN FB"/>
    <property type="match status" value="1"/>
</dbReference>
<evidence type="ECO:0000256" key="11">
    <source>
        <dbReference type="ARBA" id="ARBA00023136"/>
    </source>
</evidence>
<dbReference type="InterPro" id="IPR008915">
    <property type="entry name" value="Peptidase_M50"/>
</dbReference>
<keyword evidence="11 12" id="KW-0472">Membrane</keyword>